<dbReference type="Proteomes" id="UP000184032">
    <property type="component" value="Unassembled WGS sequence"/>
</dbReference>
<dbReference type="SUPFAM" id="SSF160467">
    <property type="entry name" value="PH0987 N-terminal domain-like"/>
    <property type="match status" value="1"/>
</dbReference>
<evidence type="ECO:0000313" key="5">
    <source>
        <dbReference type="EMBL" id="SHH11884.1"/>
    </source>
</evidence>
<dbReference type="Gene3D" id="2.40.100.10">
    <property type="entry name" value="Cyclophilin-like"/>
    <property type="match status" value="1"/>
</dbReference>
<evidence type="ECO:0000313" key="6">
    <source>
        <dbReference type="Proteomes" id="UP000184032"/>
    </source>
</evidence>
<evidence type="ECO:0000259" key="4">
    <source>
        <dbReference type="SMART" id="SM00796"/>
    </source>
</evidence>
<dbReference type="SUPFAM" id="SSF50891">
    <property type="entry name" value="Cyclophilin-like"/>
    <property type="match status" value="1"/>
</dbReference>
<name>A0A1M5QCG0_9FIRM</name>
<dbReference type="AlphaFoldDB" id="A0A1M5QCG0"/>
<dbReference type="Pfam" id="PF02682">
    <property type="entry name" value="CT_C_D"/>
    <property type="match status" value="1"/>
</dbReference>
<accession>A0A1M5QCG0</accession>
<dbReference type="Gene3D" id="3.30.1360.40">
    <property type="match status" value="1"/>
</dbReference>
<organism evidence="5 6">
    <name type="scientific">Anaerosphaera aminiphila DSM 21120</name>
    <dbReference type="NCBI Taxonomy" id="1120995"/>
    <lineage>
        <taxon>Bacteria</taxon>
        <taxon>Bacillati</taxon>
        <taxon>Bacillota</taxon>
        <taxon>Tissierellia</taxon>
        <taxon>Tissierellales</taxon>
        <taxon>Peptoniphilaceae</taxon>
        <taxon>Anaerosphaera</taxon>
    </lineage>
</organism>
<evidence type="ECO:0000256" key="2">
    <source>
        <dbReference type="ARBA" id="ARBA00022801"/>
    </source>
</evidence>
<protein>
    <submittedName>
        <fullName evidence="5">Sensor histidine kinase inhibitor, KipI family</fullName>
    </submittedName>
</protein>
<sequence length="248" mass="27773">MYKDVRYLVAGDSAIIMEFGNEISEEINARIRSTIDKIEAEKISGIIELVPTYRSITISYNPLVIKYEELMGKLKSFEAFDSDSVEEKVKLIEIPTVYAGEYGPDISFVAENSGLSKEEVIKIHTGTDYLVYMLGFAPGFTYLGGMDKRIETPRLKTPRLKIPGGSVGIAGAQTGMYPSESPGGWQLIGRTPLKLYDEKNDPPVFINAGDYIRYVQIDEAEFNRIKELVEKDEYEVSIKTVDRGELNG</sequence>
<evidence type="ECO:0000256" key="1">
    <source>
        <dbReference type="ARBA" id="ARBA00022741"/>
    </source>
</evidence>
<keyword evidence="1" id="KW-0547">Nucleotide-binding</keyword>
<dbReference type="InterPro" id="IPR003833">
    <property type="entry name" value="CT_C_D"/>
</dbReference>
<dbReference type="EMBL" id="FQXI01000002">
    <property type="protein sequence ID" value="SHH11884.1"/>
    <property type="molecule type" value="Genomic_DNA"/>
</dbReference>
<dbReference type="PANTHER" id="PTHR34698:SF2">
    <property type="entry name" value="5-OXOPROLINASE SUBUNIT B"/>
    <property type="match status" value="1"/>
</dbReference>
<gene>
    <name evidence="5" type="ORF">SAMN02745245_00606</name>
</gene>
<reference evidence="5 6" key="1">
    <citation type="submission" date="2016-11" db="EMBL/GenBank/DDBJ databases">
        <authorList>
            <person name="Jaros S."/>
            <person name="Januszkiewicz K."/>
            <person name="Wedrychowicz H."/>
        </authorList>
    </citation>
    <scope>NUCLEOTIDE SEQUENCE [LARGE SCALE GENOMIC DNA]</scope>
    <source>
        <strain evidence="5 6">DSM 21120</strain>
    </source>
</reference>
<dbReference type="OrthoDB" id="9778567at2"/>
<dbReference type="PANTHER" id="PTHR34698">
    <property type="entry name" value="5-OXOPROLINASE SUBUNIT B"/>
    <property type="match status" value="1"/>
</dbReference>
<keyword evidence="3" id="KW-0067">ATP-binding</keyword>
<evidence type="ECO:0000256" key="3">
    <source>
        <dbReference type="ARBA" id="ARBA00022840"/>
    </source>
</evidence>
<proteinExistence type="predicted"/>
<dbReference type="NCBIfam" id="TIGR00370">
    <property type="entry name" value="5-oxoprolinase subunit PxpB"/>
    <property type="match status" value="1"/>
</dbReference>
<dbReference type="SMART" id="SM00796">
    <property type="entry name" value="AHS1"/>
    <property type="match status" value="1"/>
</dbReference>
<keyword evidence="2" id="KW-0378">Hydrolase</keyword>
<dbReference type="RefSeq" id="WP_073183619.1">
    <property type="nucleotide sequence ID" value="NZ_FQXI01000002.1"/>
</dbReference>
<dbReference type="GO" id="GO:0005524">
    <property type="term" value="F:ATP binding"/>
    <property type="evidence" value="ECO:0007669"/>
    <property type="project" value="UniProtKB-KW"/>
</dbReference>
<feature type="domain" description="Carboxyltransferase" evidence="4">
    <location>
        <begin position="5"/>
        <end position="206"/>
    </location>
</feature>
<dbReference type="GO" id="GO:0016787">
    <property type="term" value="F:hydrolase activity"/>
    <property type="evidence" value="ECO:0007669"/>
    <property type="project" value="UniProtKB-KW"/>
</dbReference>
<dbReference type="STRING" id="1120995.SAMN02745245_00606"/>
<dbReference type="InterPro" id="IPR010016">
    <property type="entry name" value="PxpB"/>
</dbReference>
<keyword evidence="6" id="KW-1185">Reference proteome</keyword>
<dbReference type="InterPro" id="IPR029000">
    <property type="entry name" value="Cyclophilin-like_dom_sf"/>
</dbReference>